<name>A0ABW5N883_9FLAO</name>
<dbReference type="Pfam" id="PF13495">
    <property type="entry name" value="Phage_int_SAM_4"/>
    <property type="match status" value="1"/>
</dbReference>
<evidence type="ECO:0000256" key="4">
    <source>
        <dbReference type="ARBA" id="ARBA00023172"/>
    </source>
</evidence>
<proteinExistence type="predicted"/>
<comment type="caution">
    <text evidence="8">The sequence shown here is derived from an EMBL/GenBank/DDBJ whole genome shotgun (WGS) entry which is preliminary data.</text>
</comment>
<dbReference type="Pfam" id="PF00589">
    <property type="entry name" value="Phage_integrase"/>
    <property type="match status" value="1"/>
</dbReference>
<evidence type="ECO:0000313" key="9">
    <source>
        <dbReference type="Proteomes" id="UP001597459"/>
    </source>
</evidence>
<dbReference type="SUPFAM" id="SSF56349">
    <property type="entry name" value="DNA breaking-rejoining enzymes"/>
    <property type="match status" value="1"/>
</dbReference>
<evidence type="ECO:0000313" key="8">
    <source>
        <dbReference type="EMBL" id="MFD2591046.1"/>
    </source>
</evidence>
<evidence type="ECO:0000256" key="2">
    <source>
        <dbReference type="ARBA" id="ARBA00022908"/>
    </source>
</evidence>
<keyword evidence="2" id="KW-0229">DNA integration</keyword>
<dbReference type="PANTHER" id="PTHR30349">
    <property type="entry name" value="PHAGE INTEGRASE-RELATED"/>
    <property type="match status" value="1"/>
</dbReference>
<dbReference type="EMBL" id="JBHULX010000013">
    <property type="protein sequence ID" value="MFD2591046.1"/>
    <property type="molecule type" value="Genomic_DNA"/>
</dbReference>
<dbReference type="InterPro" id="IPR013762">
    <property type="entry name" value="Integrase-like_cat_sf"/>
</dbReference>
<dbReference type="Proteomes" id="UP001597459">
    <property type="component" value="Unassembled WGS sequence"/>
</dbReference>
<dbReference type="InterPro" id="IPR011010">
    <property type="entry name" value="DNA_brk_join_enz"/>
</dbReference>
<dbReference type="InterPro" id="IPR004107">
    <property type="entry name" value="Integrase_SAM-like_N"/>
</dbReference>
<protein>
    <submittedName>
        <fullName evidence="8">Tyrosine-type recombinase/integrase</fullName>
    </submittedName>
</protein>
<keyword evidence="4" id="KW-0233">DNA recombination</keyword>
<gene>
    <name evidence="8" type="ORF">ACFSTE_09400</name>
</gene>
<evidence type="ECO:0000256" key="3">
    <source>
        <dbReference type="ARBA" id="ARBA00023125"/>
    </source>
</evidence>
<sequence>MTNISFTDYLKREAYSKTTIKSYDDTKSKFITWCEKKDYHPESIDYKKCLEYVKKLQEVRKGKRVSQSTVKHKVGALKIYFNYLVDQELRFDNPIENVNIRGVKRTLNHNLLEFAELEDLYYSYPTHNIEFPSSPSVAIRNKVITGFIVYQGMNATALKSLKVDHIHVEKGVVYIPGTRKTNGRTLELKSWQILPLVQYLEKHREITQEEIENYSQALFPLNSDRFDIITTHIYKRLKRINHKVVSPKQIRASVITYWLSQYNIREVQYMAGHRYISSTERYVQDDLENLQEVIESLHPIN</sequence>
<evidence type="ECO:0000259" key="7">
    <source>
        <dbReference type="PROSITE" id="PS51900"/>
    </source>
</evidence>
<feature type="domain" description="Core-binding (CB)" evidence="7">
    <location>
        <begin position="1"/>
        <end position="85"/>
    </location>
</feature>
<evidence type="ECO:0000259" key="6">
    <source>
        <dbReference type="PROSITE" id="PS51898"/>
    </source>
</evidence>
<feature type="domain" description="Tyr recombinase" evidence="6">
    <location>
        <begin position="106"/>
        <end position="295"/>
    </location>
</feature>
<dbReference type="InterPro" id="IPR010998">
    <property type="entry name" value="Integrase_recombinase_N"/>
</dbReference>
<accession>A0ABW5N883</accession>
<keyword evidence="3 5" id="KW-0238">DNA-binding</keyword>
<keyword evidence="1" id="KW-0159">Chromosome partition</keyword>
<dbReference type="InterPro" id="IPR044068">
    <property type="entry name" value="CB"/>
</dbReference>
<evidence type="ECO:0000256" key="1">
    <source>
        <dbReference type="ARBA" id="ARBA00022829"/>
    </source>
</evidence>
<dbReference type="PROSITE" id="PS51900">
    <property type="entry name" value="CB"/>
    <property type="match status" value="1"/>
</dbReference>
<organism evidence="8 9">
    <name type="scientific">Aquimarina hainanensis</name>
    <dbReference type="NCBI Taxonomy" id="1578017"/>
    <lineage>
        <taxon>Bacteria</taxon>
        <taxon>Pseudomonadati</taxon>
        <taxon>Bacteroidota</taxon>
        <taxon>Flavobacteriia</taxon>
        <taxon>Flavobacteriales</taxon>
        <taxon>Flavobacteriaceae</taxon>
        <taxon>Aquimarina</taxon>
    </lineage>
</organism>
<reference evidence="9" key="1">
    <citation type="journal article" date="2019" name="Int. J. Syst. Evol. Microbiol.">
        <title>The Global Catalogue of Microorganisms (GCM) 10K type strain sequencing project: providing services to taxonomists for standard genome sequencing and annotation.</title>
        <authorList>
            <consortium name="The Broad Institute Genomics Platform"/>
            <consortium name="The Broad Institute Genome Sequencing Center for Infectious Disease"/>
            <person name="Wu L."/>
            <person name="Ma J."/>
        </authorList>
    </citation>
    <scope>NUCLEOTIDE SEQUENCE [LARGE SCALE GENOMIC DNA]</scope>
    <source>
        <strain evidence="9">KCTC 42423</strain>
    </source>
</reference>
<dbReference type="InterPro" id="IPR050090">
    <property type="entry name" value="Tyrosine_recombinase_XerCD"/>
</dbReference>
<dbReference type="PROSITE" id="PS51898">
    <property type="entry name" value="TYR_RECOMBINASE"/>
    <property type="match status" value="1"/>
</dbReference>
<evidence type="ECO:0000256" key="5">
    <source>
        <dbReference type="PROSITE-ProRule" id="PRU01248"/>
    </source>
</evidence>
<dbReference type="Gene3D" id="1.10.150.130">
    <property type="match status" value="1"/>
</dbReference>
<dbReference type="RefSeq" id="WP_378253253.1">
    <property type="nucleotide sequence ID" value="NZ_JBHSJV010000001.1"/>
</dbReference>
<keyword evidence="9" id="KW-1185">Reference proteome</keyword>
<dbReference type="InterPro" id="IPR002104">
    <property type="entry name" value="Integrase_catalytic"/>
</dbReference>
<dbReference type="CDD" id="cd00397">
    <property type="entry name" value="DNA_BRE_C"/>
    <property type="match status" value="1"/>
</dbReference>
<dbReference type="PANTHER" id="PTHR30349:SF81">
    <property type="entry name" value="TYROSINE RECOMBINASE XERC"/>
    <property type="match status" value="1"/>
</dbReference>
<dbReference type="Gene3D" id="1.10.443.10">
    <property type="entry name" value="Intergrase catalytic core"/>
    <property type="match status" value="1"/>
</dbReference>